<reference evidence="1" key="1">
    <citation type="journal article" date="2020" name="Nature">
        <title>Giant virus diversity and host interactions through global metagenomics.</title>
        <authorList>
            <person name="Schulz F."/>
            <person name="Roux S."/>
            <person name="Paez-Espino D."/>
            <person name="Jungbluth S."/>
            <person name="Walsh D.A."/>
            <person name="Denef V.J."/>
            <person name="McMahon K.D."/>
            <person name="Konstantinidis K.T."/>
            <person name="Eloe-Fadrosh E.A."/>
            <person name="Kyrpides N.C."/>
            <person name="Woyke T."/>
        </authorList>
    </citation>
    <scope>NUCLEOTIDE SEQUENCE</scope>
    <source>
        <strain evidence="1">GVMAG-M-3300023184-51</strain>
    </source>
</reference>
<dbReference type="EMBL" id="MN740120">
    <property type="protein sequence ID" value="QHT88657.1"/>
    <property type="molecule type" value="Genomic_DNA"/>
</dbReference>
<evidence type="ECO:0000313" key="1">
    <source>
        <dbReference type="EMBL" id="QHT88657.1"/>
    </source>
</evidence>
<organism evidence="1">
    <name type="scientific">viral metagenome</name>
    <dbReference type="NCBI Taxonomy" id="1070528"/>
    <lineage>
        <taxon>unclassified sequences</taxon>
        <taxon>metagenomes</taxon>
        <taxon>organismal metagenomes</taxon>
    </lineage>
</organism>
<accession>A0A6C0I8G0</accession>
<proteinExistence type="predicted"/>
<protein>
    <submittedName>
        <fullName evidence="1">Uncharacterized protein</fullName>
    </submittedName>
</protein>
<sequence length="147" mass="17848">MFSNKSKQLLNNINKLPNELVSLIESYVPPVVKLFWTKELYESCHKLLQQYLSIHNKNIEEYIRSIIRKDHDFVFSRLLVDNLDRWTNLRNYLNKDCIYVNYLVFLNSYCIDHNSHKCRALLQQILEKLGFSKNQHKKNLIKYIKWR</sequence>
<name>A0A6C0I8G0_9ZZZZ</name>
<dbReference type="AlphaFoldDB" id="A0A6C0I8G0"/>